<evidence type="ECO:0000256" key="5">
    <source>
        <dbReference type="ARBA" id="ARBA00022989"/>
    </source>
</evidence>
<dbReference type="RefSeq" id="WP_020816058.1">
    <property type="nucleotide sequence ID" value="NZ_ATAY01000063.1"/>
</dbReference>
<feature type="transmembrane region" description="Helical" evidence="7">
    <location>
        <begin position="160"/>
        <end position="181"/>
    </location>
</feature>
<dbReference type="InterPro" id="IPR051393">
    <property type="entry name" value="ABC_transporter_permease"/>
</dbReference>
<feature type="transmembrane region" description="Helical" evidence="7">
    <location>
        <begin position="263"/>
        <end position="288"/>
    </location>
</feature>
<feature type="transmembrane region" description="Helical" evidence="7">
    <location>
        <begin position="81"/>
        <end position="102"/>
    </location>
</feature>
<feature type="domain" description="ABC transmembrane type-1" evidence="8">
    <location>
        <begin position="77"/>
        <end position="289"/>
    </location>
</feature>
<dbReference type="PANTHER" id="PTHR30193:SF37">
    <property type="entry name" value="INNER MEMBRANE ABC TRANSPORTER PERMEASE PROTEIN YCJO"/>
    <property type="match status" value="1"/>
</dbReference>
<organism evidence="9 10">
    <name type="scientific">Ruminiclostridium papyrosolvens C7</name>
    <dbReference type="NCBI Taxonomy" id="1330534"/>
    <lineage>
        <taxon>Bacteria</taxon>
        <taxon>Bacillati</taxon>
        <taxon>Bacillota</taxon>
        <taxon>Clostridia</taxon>
        <taxon>Eubacteriales</taxon>
        <taxon>Oscillospiraceae</taxon>
        <taxon>Ruminiclostridium</taxon>
    </lineage>
</organism>
<dbReference type="EMBL" id="ATAY01000063">
    <property type="protein sequence ID" value="EPR10352.1"/>
    <property type="molecule type" value="Genomic_DNA"/>
</dbReference>
<dbReference type="GO" id="GO:0005886">
    <property type="term" value="C:plasma membrane"/>
    <property type="evidence" value="ECO:0007669"/>
    <property type="project" value="UniProtKB-SubCell"/>
</dbReference>
<keyword evidence="6 7" id="KW-0472">Membrane</keyword>
<keyword evidence="5 7" id="KW-1133">Transmembrane helix</keyword>
<evidence type="ECO:0000256" key="3">
    <source>
        <dbReference type="ARBA" id="ARBA00022475"/>
    </source>
</evidence>
<keyword evidence="2 7" id="KW-0813">Transport</keyword>
<evidence type="ECO:0000256" key="1">
    <source>
        <dbReference type="ARBA" id="ARBA00004651"/>
    </source>
</evidence>
<feature type="transmembrane region" description="Helical" evidence="7">
    <location>
        <begin position="221"/>
        <end position="243"/>
    </location>
</feature>
<evidence type="ECO:0000256" key="6">
    <source>
        <dbReference type="ARBA" id="ARBA00023136"/>
    </source>
</evidence>
<keyword evidence="4 7" id="KW-0812">Transmembrane</keyword>
<evidence type="ECO:0000256" key="2">
    <source>
        <dbReference type="ARBA" id="ARBA00022448"/>
    </source>
</evidence>
<feature type="transmembrane region" description="Helical" evidence="7">
    <location>
        <begin position="21"/>
        <end position="44"/>
    </location>
</feature>
<dbReference type="SUPFAM" id="SSF160964">
    <property type="entry name" value="MalF N-terminal region-like"/>
    <property type="match status" value="1"/>
</dbReference>
<dbReference type="Gene3D" id="1.10.3720.10">
    <property type="entry name" value="MetI-like"/>
    <property type="match status" value="1"/>
</dbReference>
<dbReference type="InterPro" id="IPR035906">
    <property type="entry name" value="MetI-like_sf"/>
</dbReference>
<dbReference type="PANTHER" id="PTHR30193">
    <property type="entry name" value="ABC TRANSPORTER PERMEASE PROTEIN"/>
    <property type="match status" value="1"/>
</dbReference>
<dbReference type="OrthoDB" id="9779462at2"/>
<evidence type="ECO:0000259" key="8">
    <source>
        <dbReference type="PROSITE" id="PS50928"/>
    </source>
</evidence>
<dbReference type="Proteomes" id="UP000016860">
    <property type="component" value="Unassembled WGS sequence"/>
</dbReference>
<dbReference type="AlphaFoldDB" id="U4QZD8"/>
<dbReference type="SUPFAM" id="SSF161098">
    <property type="entry name" value="MetI-like"/>
    <property type="match status" value="1"/>
</dbReference>
<name>U4QZD8_9FIRM</name>
<comment type="similarity">
    <text evidence="7">Belongs to the binding-protein-dependent transport system permease family.</text>
</comment>
<evidence type="ECO:0000256" key="4">
    <source>
        <dbReference type="ARBA" id="ARBA00022692"/>
    </source>
</evidence>
<keyword evidence="3" id="KW-1003">Cell membrane</keyword>
<comment type="subcellular location">
    <subcellularLocation>
        <location evidence="1 7">Cell membrane</location>
        <topology evidence="1 7">Multi-pass membrane protein</topology>
    </subcellularLocation>
</comment>
<dbReference type="InterPro" id="IPR035277">
    <property type="entry name" value="MalF_N"/>
</dbReference>
<feature type="transmembrane region" description="Helical" evidence="7">
    <location>
        <begin position="114"/>
        <end position="134"/>
    </location>
</feature>
<dbReference type="CDD" id="cd06261">
    <property type="entry name" value="TM_PBP2"/>
    <property type="match status" value="1"/>
</dbReference>
<evidence type="ECO:0000313" key="10">
    <source>
        <dbReference type="Proteomes" id="UP000016860"/>
    </source>
</evidence>
<dbReference type="InterPro" id="IPR000515">
    <property type="entry name" value="MetI-like"/>
</dbReference>
<dbReference type="GO" id="GO:0055085">
    <property type="term" value="P:transmembrane transport"/>
    <property type="evidence" value="ECO:0007669"/>
    <property type="project" value="InterPro"/>
</dbReference>
<reference evidence="9 10" key="1">
    <citation type="journal article" date="2013" name="Genome Announc.">
        <title>Draft Genome Sequence of the Cellulolytic Bacterium Clostridium papyrosolvens C7 (ATCC 700395).</title>
        <authorList>
            <person name="Zepeda V."/>
            <person name="Dassa B."/>
            <person name="Borovok I."/>
            <person name="Lamed R."/>
            <person name="Bayer E.A."/>
            <person name="Cate J.H."/>
        </authorList>
    </citation>
    <scope>NUCLEOTIDE SEQUENCE [LARGE SCALE GENOMIC DNA]</scope>
    <source>
        <strain evidence="9 10">C7</strain>
    </source>
</reference>
<dbReference type="STRING" id="1330534.L323_12920"/>
<dbReference type="Gene3D" id="1.20.58.370">
    <property type="entry name" value="MalF N-terminal region-like"/>
    <property type="match status" value="1"/>
</dbReference>
<proteinExistence type="inferred from homology"/>
<evidence type="ECO:0000256" key="7">
    <source>
        <dbReference type="RuleBase" id="RU363032"/>
    </source>
</evidence>
<dbReference type="Pfam" id="PF00528">
    <property type="entry name" value="BPD_transp_1"/>
    <property type="match status" value="1"/>
</dbReference>
<protein>
    <submittedName>
        <fullName evidence="9">Sugar ABC transporter permease</fullName>
    </submittedName>
</protein>
<sequence>MYLKLKLSRQLKTDITGYTFILPNILGMIIFTLFPLLFSLFISFTDWDFTKGLGNWNFNFGANYIEMWKDGWFTSSLFNTILYSLMVVPISIFLALVLAVILESYCFAKVPMKLAMFMPYISNIVAVAIVWVMMYSPWGPFTLMIKALGWETPPAWLGDYNWALIAVTIMSIWSSIGYNILIYSSAIQGLPQDVYEAADVDGASEITKFFKITIPSLSPTTFFLVITTLINSFQVFAPIQIMTRGGPGTSTSVLVYYIYTTGFTFFRMGYASAIAWVLFLLLLIVTLIQWRGQKKWVSYE</sequence>
<comment type="caution">
    <text evidence="9">The sequence shown here is derived from an EMBL/GenBank/DDBJ whole genome shotgun (WGS) entry which is preliminary data.</text>
</comment>
<dbReference type="PATRIC" id="fig|1330534.3.peg.2560"/>
<accession>U4QZD8</accession>
<evidence type="ECO:0000313" key="9">
    <source>
        <dbReference type="EMBL" id="EPR10352.1"/>
    </source>
</evidence>
<gene>
    <name evidence="9" type="ORF">L323_12920</name>
</gene>
<dbReference type="PROSITE" id="PS50928">
    <property type="entry name" value="ABC_TM1"/>
    <property type="match status" value="1"/>
</dbReference>